<dbReference type="Proteomes" id="UP001549366">
    <property type="component" value="Unassembled WGS sequence"/>
</dbReference>
<protein>
    <submittedName>
        <fullName evidence="5">2',3'-cyclic-nucleotide 2'-phosphodiesterase/3'-nucleotidase</fullName>
        <ecNumber evidence="5">3.1.3.6</ecNumber>
        <ecNumber evidence="5">3.1.4.16</ecNumber>
    </submittedName>
</protein>
<evidence type="ECO:0000313" key="5">
    <source>
        <dbReference type="EMBL" id="MET4758140.1"/>
    </source>
</evidence>
<evidence type="ECO:0000259" key="3">
    <source>
        <dbReference type="Pfam" id="PF00149"/>
    </source>
</evidence>
<dbReference type="GO" id="GO:0008254">
    <property type="term" value="F:3'-nucleotidase activity"/>
    <property type="evidence" value="ECO:0007669"/>
    <property type="project" value="UniProtKB-EC"/>
</dbReference>
<proteinExistence type="inferred from homology"/>
<dbReference type="InterPro" id="IPR036907">
    <property type="entry name" value="5'-Nucleotdase_C_sf"/>
</dbReference>
<dbReference type="EC" id="3.1.4.16" evidence="5"/>
<feature type="signal peptide" evidence="2">
    <location>
        <begin position="1"/>
        <end position="21"/>
    </location>
</feature>
<dbReference type="EC" id="3.1.3.6" evidence="5"/>
<evidence type="ECO:0000256" key="2">
    <source>
        <dbReference type="RuleBase" id="RU362119"/>
    </source>
</evidence>
<dbReference type="PANTHER" id="PTHR11575:SF6">
    <property type="entry name" value="2',3'-CYCLIC-NUCLEOTIDE 2'-PHOSPHODIESTERASE_3'-NUCLEOTIDASE"/>
    <property type="match status" value="1"/>
</dbReference>
<dbReference type="PROSITE" id="PS51257">
    <property type="entry name" value="PROKAR_LIPOPROTEIN"/>
    <property type="match status" value="1"/>
</dbReference>
<dbReference type="InterPro" id="IPR029052">
    <property type="entry name" value="Metallo-depent_PP-like"/>
</dbReference>
<comment type="caution">
    <text evidence="5">The sequence shown here is derived from an EMBL/GenBank/DDBJ whole genome shotgun (WGS) entry which is preliminary data.</text>
</comment>
<evidence type="ECO:0000313" key="6">
    <source>
        <dbReference type="Proteomes" id="UP001549366"/>
    </source>
</evidence>
<dbReference type="PANTHER" id="PTHR11575">
    <property type="entry name" value="5'-NUCLEOTIDASE-RELATED"/>
    <property type="match status" value="1"/>
</dbReference>
<dbReference type="EMBL" id="JBEWTB010000002">
    <property type="protein sequence ID" value="MET4758140.1"/>
    <property type="molecule type" value="Genomic_DNA"/>
</dbReference>
<dbReference type="GO" id="GO:0008663">
    <property type="term" value="F:2',3'-cyclic-nucleotide 2'-phosphodiesterase activity"/>
    <property type="evidence" value="ECO:0007669"/>
    <property type="project" value="UniProtKB-EC"/>
</dbReference>
<dbReference type="RefSeq" id="WP_354008245.1">
    <property type="nucleotide sequence ID" value="NZ_JBEWTA010000001.1"/>
</dbReference>
<keyword evidence="1 2" id="KW-0732">Signal</keyword>
<dbReference type="Gene3D" id="3.90.780.10">
    <property type="entry name" value="5'-Nucleotidase, C-terminal domain"/>
    <property type="match status" value="1"/>
</dbReference>
<keyword evidence="2 5" id="KW-0378">Hydrolase</keyword>
<feature type="chain" id="PRO_5044950685" evidence="2">
    <location>
        <begin position="22"/>
        <end position="744"/>
    </location>
</feature>
<evidence type="ECO:0000259" key="4">
    <source>
        <dbReference type="Pfam" id="PF02872"/>
    </source>
</evidence>
<comment type="similarity">
    <text evidence="2">Belongs to the 5'-nucleotidase family.</text>
</comment>
<dbReference type="InterPro" id="IPR004843">
    <property type="entry name" value="Calcineurin-like_PHP"/>
</dbReference>
<keyword evidence="6" id="KW-1185">Reference proteome</keyword>
<dbReference type="PRINTS" id="PR01607">
    <property type="entry name" value="APYRASEFAMLY"/>
</dbReference>
<name>A0ABV2SK68_9GAMM</name>
<dbReference type="SUPFAM" id="SSF55816">
    <property type="entry name" value="5'-nucleotidase (syn. UDP-sugar hydrolase), C-terminal domain"/>
    <property type="match status" value="1"/>
</dbReference>
<dbReference type="Gene3D" id="3.60.21.10">
    <property type="match status" value="1"/>
</dbReference>
<accession>A0ABV2SK68</accession>
<sequence length="744" mass="83117">MKPFKIAALSAAVMMSLTGCSYENKPADTPEQPPLAECKTLYNTPEVVVKGNNHELTAQTITIGATGDMHGRIWAYDYALDREDSSAGFSKIATLLKKERINNPDMIMIDLGDTVQGNSAELFNNMPIHPVVETMNIMEYDLWVPGNHEFDFERSFLDRNLVGFNGSVVSSNIIWDKNSDTCSANSENVPFLPGFQIFDVNGAKVAVVGVTPSLVPNWQASNPDNFRNLDFTNEVEAISASVQQAIQKYSPDVVIGALHLGRWEAGTGVYEVASKMADKFDVIFMGHEHAQFIEQMYHNDPVEGGMKDITVDGNAQEEDKDLAGIYNELNRHTKVKVIEPGKWGWALAKAEIELKKDTDGNWNIVDTTLSNQVVTDIEESVEIQDKFRDTHKTSVDDANQVIGRVEGYFTNSPTGYVDEATNENYEFVEGFGPRLYTTIHHAKVADMPLVDLINQLQVSRVEEVFAKDSSISHTTVDVSAAALFADTSNLVDGQEYRKKDSSNLYMYDNMLVAVEISGANLKDYMEWSYTYLKGYQEGDLTVSFNTDIPSFNYDLFDGEGFRYEVDLSKAPRVNGHDGKRIIIHEIAGAAFDENATYVLAINDYRYGSTLLPMGWITEDDKLWDSSNETVYAIRDMLTEKVAKQGGLKREDYVNQNWFITQYGQADDNGKVTDKGAILALREDGGAGQELWERLVNKEICVVLEGDRTRAIGVSVNINDESSWYENPEFSKDASQEDLYRGCSS</sequence>
<gene>
    <name evidence="5" type="ORF">V5J35_003332</name>
</gene>
<feature type="domain" description="5'-Nucleotidase C-terminal" evidence="4">
    <location>
        <begin position="439"/>
        <end position="606"/>
    </location>
</feature>
<dbReference type="SUPFAM" id="SSF56300">
    <property type="entry name" value="Metallo-dependent phosphatases"/>
    <property type="match status" value="1"/>
</dbReference>
<keyword evidence="2" id="KW-0547">Nucleotide-binding</keyword>
<reference evidence="5 6" key="1">
    <citation type="submission" date="2024-06" db="EMBL/GenBank/DDBJ databases">
        <title>Genomic Encyclopedia of Type Strains, Phase V (KMG-V): Genome sequencing to study the core and pangenomes of soil and plant-associated prokaryotes.</title>
        <authorList>
            <person name="Whitman W."/>
        </authorList>
    </citation>
    <scope>NUCLEOTIDE SEQUENCE [LARGE SCALE GENOMIC DNA]</scope>
    <source>
        <strain evidence="5 6">NE40</strain>
    </source>
</reference>
<evidence type="ECO:0000256" key="1">
    <source>
        <dbReference type="ARBA" id="ARBA00022729"/>
    </source>
</evidence>
<dbReference type="Pfam" id="PF00149">
    <property type="entry name" value="Metallophos"/>
    <property type="match status" value="1"/>
</dbReference>
<dbReference type="Pfam" id="PF02872">
    <property type="entry name" value="5_nucleotid_C"/>
    <property type="match status" value="1"/>
</dbReference>
<feature type="domain" description="Calcineurin-like phosphoesterase" evidence="3">
    <location>
        <begin position="62"/>
        <end position="290"/>
    </location>
</feature>
<dbReference type="InterPro" id="IPR006179">
    <property type="entry name" value="5_nucleotidase/apyrase"/>
</dbReference>
<organism evidence="5 6">
    <name type="scientific">Endozoicomonas lisbonensis</name>
    <dbReference type="NCBI Taxonomy" id="3120522"/>
    <lineage>
        <taxon>Bacteria</taxon>
        <taxon>Pseudomonadati</taxon>
        <taxon>Pseudomonadota</taxon>
        <taxon>Gammaproteobacteria</taxon>
        <taxon>Oceanospirillales</taxon>
        <taxon>Endozoicomonadaceae</taxon>
        <taxon>Endozoicomonas</taxon>
    </lineage>
</organism>
<dbReference type="InterPro" id="IPR008334">
    <property type="entry name" value="5'-Nucleotdase_C"/>
</dbReference>